<evidence type="ECO:0000313" key="2">
    <source>
        <dbReference type="Proteomes" id="UP000256805"/>
    </source>
</evidence>
<gene>
    <name evidence="1" type="ORF">CBM2634_A80243</name>
</gene>
<proteinExistence type="predicted"/>
<protein>
    <submittedName>
        <fullName evidence="1">Uncharacterized protein</fullName>
    </submittedName>
</protein>
<dbReference type="AlphaFoldDB" id="A0A375J403"/>
<sequence>MIIKCEDPTADLLWNDDLQCSLVETKYNHLTRCVTLVLVERHCTDYLGAIKVATKAFPDAVEIRTVSGDVPCTVYRLGVRSGLGARAWFCDRYNDEVDSEWFVSLDLE</sequence>
<dbReference type="Proteomes" id="UP000256805">
    <property type="component" value="Unassembled WGS sequence"/>
</dbReference>
<reference evidence="1 2" key="1">
    <citation type="submission" date="2018-01" db="EMBL/GenBank/DDBJ databases">
        <authorList>
            <person name="Gaut B.S."/>
            <person name="Morton B.R."/>
            <person name="Clegg M.T."/>
            <person name="Duvall M.R."/>
        </authorList>
    </citation>
    <scope>NUCLEOTIDE SEQUENCE [LARGE SCALE GENOMIC DNA]</scope>
    <source>
        <strain evidence="1">Cupriavidus taiwanensis cmp 52</strain>
    </source>
</reference>
<dbReference type="RefSeq" id="WP_116382203.1">
    <property type="nucleotide sequence ID" value="NZ_LS483233.1"/>
</dbReference>
<accession>A0A375J403</accession>
<dbReference type="EMBL" id="OVTA01000030">
    <property type="protein sequence ID" value="SPR99311.1"/>
    <property type="molecule type" value="Genomic_DNA"/>
</dbReference>
<evidence type="ECO:0000313" key="1">
    <source>
        <dbReference type="EMBL" id="SPR99311.1"/>
    </source>
</evidence>
<name>A0A375J403_9BURK</name>
<organism evidence="1 2">
    <name type="scientific">Cupriavidus taiwanensis</name>
    <dbReference type="NCBI Taxonomy" id="164546"/>
    <lineage>
        <taxon>Bacteria</taxon>
        <taxon>Pseudomonadati</taxon>
        <taxon>Pseudomonadota</taxon>
        <taxon>Betaproteobacteria</taxon>
        <taxon>Burkholderiales</taxon>
        <taxon>Burkholderiaceae</taxon>
        <taxon>Cupriavidus</taxon>
    </lineage>
</organism>